<dbReference type="Pfam" id="PF01753">
    <property type="entry name" value="zf-MYND"/>
    <property type="match status" value="1"/>
</dbReference>
<dbReference type="InterPro" id="IPR002893">
    <property type="entry name" value="Znf_MYND"/>
</dbReference>
<organism evidence="7 8">
    <name type="scientific">Gymnopilus dilepis</name>
    <dbReference type="NCBI Taxonomy" id="231916"/>
    <lineage>
        <taxon>Eukaryota</taxon>
        <taxon>Fungi</taxon>
        <taxon>Dikarya</taxon>
        <taxon>Basidiomycota</taxon>
        <taxon>Agaricomycotina</taxon>
        <taxon>Agaricomycetes</taxon>
        <taxon>Agaricomycetidae</taxon>
        <taxon>Agaricales</taxon>
        <taxon>Agaricineae</taxon>
        <taxon>Hymenogastraceae</taxon>
        <taxon>Gymnopilus</taxon>
    </lineage>
</organism>
<keyword evidence="2 4" id="KW-0863">Zinc-finger</keyword>
<dbReference type="AlphaFoldDB" id="A0A409VV57"/>
<dbReference type="EMBL" id="NHYE01005551">
    <property type="protein sequence ID" value="PPQ70145.1"/>
    <property type="molecule type" value="Genomic_DNA"/>
</dbReference>
<sequence>MDPNPFFNGPAVHSHQNCSYCHKFQRCEFEKLRACAACGNAVYCSKECQRSHWPQHKIDCNTAKAQDKHIKEHTGIEHGYTDLLRWIEYYSTPMKNCMIAALNLPNYPHQERDSVLTIQITHKRDATLPVEHRFIIDSIARNNRNDNGHNSKHIIQMLDSEDIKKAVEFGKLEMGKFYYGTAMIMIFAFFSETPYIVIPIKKVFAIQKPTAQMKVTQTPWWIPLRNIMENGKKMRFCCGKLEGGSCCCGGWVHSEDVKKGNVFA</sequence>
<dbReference type="Proteomes" id="UP000284706">
    <property type="component" value="Unassembled WGS sequence"/>
</dbReference>
<evidence type="ECO:0000256" key="2">
    <source>
        <dbReference type="ARBA" id="ARBA00022771"/>
    </source>
</evidence>
<proteinExistence type="predicted"/>
<dbReference type="SUPFAM" id="SSF144232">
    <property type="entry name" value="HIT/MYND zinc finger-like"/>
    <property type="match status" value="1"/>
</dbReference>
<reference evidence="7 8" key="1">
    <citation type="journal article" date="2018" name="Evol. Lett.">
        <title>Horizontal gene cluster transfer increased hallucinogenic mushroom diversity.</title>
        <authorList>
            <person name="Reynolds H.T."/>
            <person name="Vijayakumar V."/>
            <person name="Gluck-Thaler E."/>
            <person name="Korotkin H.B."/>
            <person name="Matheny P.B."/>
            <person name="Slot J.C."/>
        </authorList>
    </citation>
    <scope>NUCLEOTIDE SEQUENCE [LARGE SCALE GENOMIC DNA]</scope>
    <source>
        <strain evidence="7 8">SRW20</strain>
    </source>
</reference>
<dbReference type="STRING" id="231916.A0A409VV57"/>
<protein>
    <recommendedName>
        <fullName evidence="6">MYND-type domain-containing protein</fullName>
    </recommendedName>
</protein>
<evidence type="ECO:0000256" key="3">
    <source>
        <dbReference type="ARBA" id="ARBA00022833"/>
    </source>
</evidence>
<keyword evidence="1" id="KW-0479">Metal-binding</keyword>
<feature type="domain" description="MYND-type" evidence="6">
    <location>
        <begin position="18"/>
        <end position="60"/>
    </location>
</feature>
<dbReference type="GO" id="GO:0008270">
    <property type="term" value="F:zinc ion binding"/>
    <property type="evidence" value="ECO:0007669"/>
    <property type="project" value="UniProtKB-KW"/>
</dbReference>
<dbReference type="InParanoid" id="A0A409VV57"/>
<dbReference type="Gene3D" id="6.10.140.2220">
    <property type="match status" value="1"/>
</dbReference>
<keyword evidence="3" id="KW-0862">Zinc</keyword>
<dbReference type="PROSITE" id="PS50865">
    <property type="entry name" value="ZF_MYND_2"/>
    <property type="match status" value="1"/>
</dbReference>
<keyword evidence="5" id="KW-1133">Transmembrane helix</keyword>
<keyword evidence="8" id="KW-1185">Reference proteome</keyword>
<evidence type="ECO:0000256" key="4">
    <source>
        <dbReference type="PROSITE-ProRule" id="PRU00134"/>
    </source>
</evidence>
<feature type="transmembrane region" description="Helical" evidence="5">
    <location>
        <begin position="177"/>
        <end position="198"/>
    </location>
</feature>
<evidence type="ECO:0000313" key="7">
    <source>
        <dbReference type="EMBL" id="PPQ70145.1"/>
    </source>
</evidence>
<keyword evidence="5" id="KW-0472">Membrane</keyword>
<evidence type="ECO:0000256" key="1">
    <source>
        <dbReference type="ARBA" id="ARBA00022723"/>
    </source>
</evidence>
<gene>
    <name evidence="7" type="ORF">CVT26_014438</name>
</gene>
<name>A0A409VV57_9AGAR</name>
<keyword evidence="5" id="KW-0812">Transmembrane</keyword>
<evidence type="ECO:0000256" key="5">
    <source>
        <dbReference type="SAM" id="Phobius"/>
    </source>
</evidence>
<evidence type="ECO:0000259" key="6">
    <source>
        <dbReference type="PROSITE" id="PS50865"/>
    </source>
</evidence>
<comment type="caution">
    <text evidence="7">The sequence shown here is derived from an EMBL/GenBank/DDBJ whole genome shotgun (WGS) entry which is preliminary data.</text>
</comment>
<accession>A0A409VV57</accession>
<dbReference type="OrthoDB" id="2945048at2759"/>
<evidence type="ECO:0000313" key="8">
    <source>
        <dbReference type="Proteomes" id="UP000284706"/>
    </source>
</evidence>